<reference evidence="5" key="1">
    <citation type="submission" date="2016-10" db="EMBL/GenBank/DDBJ databases">
        <authorList>
            <person name="Varghese N."/>
            <person name="Submissions S."/>
        </authorList>
    </citation>
    <scope>NUCLEOTIDE SEQUENCE [LARGE SCALE GENOMIC DNA]</scope>
    <source>
        <strain evidence="5">DSM 21743</strain>
    </source>
</reference>
<dbReference type="GO" id="GO:0004601">
    <property type="term" value="F:peroxidase activity"/>
    <property type="evidence" value="ECO:0007669"/>
    <property type="project" value="UniProtKB-KW"/>
</dbReference>
<evidence type="ECO:0000313" key="4">
    <source>
        <dbReference type="EMBL" id="SDU96306.1"/>
    </source>
</evidence>
<protein>
    <submittedName>
        <fullName evidence="4">Pimeloyl-ACP methyl ester carboxylesterase</fullName>
    </submittedName>
</protein>
<dbReference type="PRINTS" id="PR00111">
    <property type="entry name" value="ABHYDROLASE"/>
</dbReference>
<keyword evidence="5" id="KW-1185">Reference proteome</keyword>
<evidence type="ECO:0000313" key="5">
    <source>
        <dbReference type="Proteomes" id="UP000198825"/>
    </source>
</evidence>
<organism evidence="4 5">
    <name type="scientific">Microlunatus sagamiharensis</name>
    <dbReference type="NCBI Taxonomy" id="546874"/>
    <lineage>
        <taxon>Bacteria</taxon>
        <taxon>Bacillati</taxon>
        <taxon>Actinomycetota</taxon>
        <taxon>Actinomycetes</taxon>
        <taxon>Propionibacteriales</taxon>
        <taxon>Propionibacteriaceae</taxon>
        <taxon>Microlunatus</taxon>
    </lineage>
</organism>
<evidence type="ECO:0000256" key="1">
    <source>
        <dbReference type="ARBA" id="ARBA00022559"/>
    </source>
</evidence>
<keyword evidence="1" id="KW-0575">Peroxidase</keyword>
<dbReference type="PRINTS" id="PR00412">
    <property type="entry name" value="EPOXHYDRLASE"/>
</dbReference>
<dbReference type="InterPro" id="IPR029058">
    <property type="entry name" value="AB_hydrolase_fold"/>
</dbReference>
<feature type="domain" description="AB hydrolase-1" evidence="3">
    <location>
        <begin position="27"/>
        <end position="266"/>
    </location>
</feature>
<keyword evidence="1" id="KW-0560">Oxidoreductase</keyword>
<evidence type="ECO:0000256" key="2">
    <source>
        <dbReference type="ARBA" id="ARBA00038128"/>
    </source>
</evidence>
<proteinExistence type="inferred from homology"/>
<dbReference type="Gene3D" id="3.40.50.1820">
    <property type="entry name" value="alpha/beta hydrolase"/>
    <property type="match status" value="1"/>
</dbReference>
<dbReference type="EMBL" id="LT629799">
    <property type="protein sequence ID" value="SDU96306.1"/>
    <property type="molecule type" value="Genomic_DNA"/>
</dbReference>
<sequence>MTEVTANSGLLGKVDLHVEDSGGTGRPVVLIHGWPLSGASWSEQTGALSAAGYRVVAYDRRGFGQSDKPKGIGHAGYDYDTLAEDLHNLLVELDLNDVTLVGFSMGGGEVARYASKFDLERVHSVVFAAAVPPFLAKSDDNPEGPLDQATADSFESGLKDDRDAFFDQFTTNFFSANGELKVTEAQRLEAKALAQQSDQRAALGCLNSFGTTDFREDLKSVNVPTLVIHGDADGIVPFEGSGKRTHEAVPASELVLVKDAPHGFNVSHADEFNAALIAFLAK</sequence>
<dbReference type="RefSeq" id="WP_091075037.1">
    <property type="nucleotide sequence ID" value="NZ_LT629799.1"/>
</dbReference>
<dbReference type="SUPFAM" id="SSF53474">
    <property type="entry name" value="alpha/beta-Hydrolases"/>
    <property type="match status" value="1"/>
</dbReference>
<dbReference type="AlphaFoldDB" id="A0A1H2MUS3"/>
<dbReference type="PANTHER" id="PTHR43433">
    <property type="entry name" value="HYDROLASE, ALPHA/BETA FOLD FAMILY PROTEIN"/>
    <property type="match status" value="1"/>
</dbReference>
<dbReference type="InterPro" id="IPR000639">
    <property type="entry name" value="Epox_hydrolase-like"/>
</dbReference>
<dbReference type="FunFam" id="3.40.50.1820:FF:000205">
    <property type="entry name" value="Non-haem bromoperoxidase BPO-A2"/>
    <property type="match status" value="1"/>
</dbReference>
<dbReference type="InterPro" id="IPR050471">
    <property type="entry name" value="AB_hydrolase"/>
</dbReference>
<gene>
    <name evidence="4" type="ORF">SAMN04488544_2653</name>
</gene>
<evidence type="ECO:0000259" key="3">
    <source>
        <dbReference type="Pfam" id="PF00561"/>
    </source>
</evidence>
<name>A0A1H2MUS3_9ACTN</name>
<dbReference type="PANTHER" id="PTHR43433:SF4">
    <property type="entry name" value="NON-HEME CHLOROPEROXIDASE-RELATED"/>
    <property type="match status" value="1"/>
</dbReference>
<dbReference type="OrthoDB" id="9785847at2"/>
<dbReference type="Proteomes" id="UP000198825">
    <property type="component" value="Chromosome I"/>
</dbReference>
<dbReference type="InterPro" id="IPR000073">
    <property type="entry name" value="AB_hydrolase_1"/>
</dbReference>
<comment type="similarity">
    <text evidence="2">Belongs to the AB hydrolase superfamily. Bacterial non-heme haloperoxidase / perhydrolase family.</text>
</comment>
<dbReference type="STRING" id="546874.SAMN04488544_2653"/>
<accession>A0A1H2MUS3</accession>
<dbReference type="Pfam" id="PF00561">
    <property type="entry name" value="Abhydrolase_1"/>
    <property type="match status" value="1"/>
</dbReference>